<dbReference type="AlphaFoldDB" id="A0A9P4JD34"/>
<feature type="region of interest" description="Disordered" evidence="1">
    <location>
        <begin position="437"/>
        <end position="464"/>
    </location>
</feature>
<feature type="compositionally biased region" description="Basic residues" evidence="1">
    <location>
        <begin position="731"/>
        <end position="740"/>
    </location>
</feature>
<accession>A0A9P4JD34</accession>
<feature type="domain" description="HAUS augmin-like complex subunit 6 N-terminal" evidence="2">
    <location>
        <begin position="47"/>
        <end position="276"/>
    </location>
</feature>
<dbReference type="OrthoDB" id="5575722at2759"/>
<gene>
    <name evidence="3" type="ORF">GQ43DRAFT_476641</name>
</gene>
<evidence type="ECO:0000256" key="1">
    <source>
        <dbReference type="SAM" id="MobiDB-lite"/>
    </source>
</evidence>
<evidence type="ECO:0000313" key="3">
    <source>
        <dbReference type="EMBL" id="KAF2196079.1"/>
    </source>
</evidence>
<proteinExistence type="predicted"/>
<comment type="caution">
    <text evidence="3">The sequence shown here is derived from an EMBL/GenBank/DDBJ whole genome shotgun (WGS) entry which is preliminary data.</text>
</comment>
<feature type="region of interest" description="Disordered" evidence="1">
    <location>
        <begin position="680"/>
        <end position="866"/>
    </location>
</feature>
<reference evidence="3" key="1">
    <citation type="journal article" date="2020" name="Stud. Mycol.">
        <title>101 Dothideomycetes genomes: a test case for predicting lifestyles and emergence of pathogens.</title>
        <authorList>
            <person name="Haridas S."/>
            <person name="Albert R."/>
            <person name="Binder M."/>
            <person name="Bloem J."/>
            <person name="Labutti K."/>
            <person name="Salamov A."/>
            <person name="Andreopoulos B."/>
            <person name="Baker S."/>
            <person name="Barry K."/>
            <person name="Bills G."/>
            <person name="Bluhm B."/>
            <person name="Cannon C."/>
            <person name="Castanera R."/>
            <person name="Culley D."/>
            <person name="Daum C."/>
            <person name="Ezra D."/>
            <person name="Gonzalez J."/>
            <person name="Henrissat B."/>
            <person name="Kuo A."/>
            <person name="Liang C."/>
            <person name="Lipzen A."/>
            <person name="Lutzoni F."/>
            <person name="Magnuson J."/>
            <person name="Mondo S."/>
            <person name="Nolan M."/>
            <person name="Ohm R."/>
            <person name="Pangilinan J."/>
            <person name="Park H.-J."/>
            <person name="Ramirez L."/>
            <person name="Alfaro M."/>
            <person name="Sun H."/>
            <person name="Tritt A."/>
            <person name="Yoshinaga Y."/>
            <person name="Zwiers L.-H."/>
            <person name="Turgeon B."/>
            <person name="Goodwin S."/>
            <person name="Spatafora J."/>
            <person name="Crous P."/>
            <person name="Grigoriev I."/>
        </authorList>
    </citation>
    <scope>NUCLEOTIDE SEQUENCE</scope>
    <source>
        <strain evidence="3">ATCC 74209</strain>
    </source>
</reference>
<feature type="compositionally biased region" description="Acidic residues" evidence="1">
    <location>
        <begin position="805"/>
        <end position="830"/>
    </location>
</feature>
<organism evidence="3 4">
    <name type="scientific">Delitschia confertaspora ATCC 74209</name>
    <dbReference type="NCBI Taxonomy" id="1513339"/>
    <lineage>
        <taxon>Eukaryota</taxon>
        <taxon>Fungi</taxon>
        <taxon>Dikarya</taxon>
        <taxon>Ascomycota</taxon>
        <taxon>Pezizomycotina</taxon>
        <taxon>Dothideomycetes</taxon>
        <taxon>Pleosporomycetidae</taxon>
        <taxon>Pleosporales</taxon>
        <taxon>Delitschiaceae</taxon>
        <taxon>Delitschia</taxon>
    </lineage>
</organism>
<dbReference type="Pfam" id="PF14661">
    <property type="entry name" value="HAUS6_N"/>
    <property type="match status" value="1"/>
</dbReference>
<evidence type="ECO:0000259" key="2">
    <source>
        <dbReference type="Pfam" id="PF14661"/>
    </source>
</evidence>
<dbReference type="EMBL" id="ML994491">
    <property type="protein sequence ID" value="KAF2196079.1"/>
    <property type="molecule type" value="Genomic_DNA"/>
</dbReference>
<feature type="compositionally biased region" description="Pro residues" evidence="1">
    <location>
        <begin position="572"/>
        <end position="582"/>
    </location>
</feature>
<sequence length="866" mass="97102">MSRSASQASSAPSTATTLSRMLSMKTPNANTRSAYSNPLAPSNVKLLVTNLRLLDLDLKEDWPGITVQTFSTRHAEQNQKKRIECVEWALFRLFEIWDPQETTEKLQAFFPPLEPLQSRNLRNALHRCLDGLKKNGALGKEAVLRKSMLDDCKDNKLYDLMVLFSTAVLKKMISEKGELEGDTAVARKLAMASKLASDQQSSLLPLAIAHKAALMNLLRKKDEARQRYMQFSLLLDKKRDHITQRSQQCQKMRSSRKSMVSEGDTAAIKKQLQNNWIGNTKWLDTMLHGDDEQAEDSFLTCSFERVWRVVEKGGRLEAAGQQPGLLENLERRVEEQKTRLQKWKSFHEEMVKNKPDVARQFCGAEKNTKVTANFRFDDHLKLQLGFTKTNGGSMSEEKRLVNPEYQDIVSEMDHGLQQVAHANHNRSTIPLMRRRASSFNKARSPVRSRLSRRDSAPRKPVVSVDHHATEKAVNRLPPARQLSTEHIPILPRPAAPVKYDTAEKATKYVSPVRQLSKEKVPALVKHQLQATPVDSEATLIGLPTSTRSAPSPPPEVHVDEKRHRPRHVPETVPSPTPVPPAIAFPILHRSPSPSPSNLPSEPSVLPSEPPISPEDSPTPTLESPTPVFELPVPALSYEDQLAEQIIGSIDTATPSPIKRQSRLSLADRTRMSMAHLSSFSPIVESPPDSNPLPELPSQPALAPLDGRATLLERTRVSMAAMSSRPRDPERRKSRSSRSRHRESLFPVNQFETPRSAKVIKSLEVSRERSRDTTPKEELFSDDVDYEKVFKSRPKIALSPVFSPRDEEEEAKEEEEEEEEEEEGGQGEFDEGVTGVDLGDLDTDSDGGVGGWRDSPSRRVGKGRVFG</sequence>
<keyword evidence="4" id="KW-1185">Reference proteome</keyword>
<protein>
    <recommendedName>
        <fullName evidence="2">HAUS augmin-like complex subunit 6 N-terminal domain-containing protein</fullName>
    </recommendedName>
</protein>
<feature type="compositionally biased region" description="Low complexity" evidence="1">
    <location>
        <begin position="595"/>
        <end position="606"/>
    </location>
</feature>
<feature type="region of interest" description="Disordered" evidence="1">
    <location>
        <begin position="542"/>
        <end position="627"/>
    </location>
</feature>
<feature type="compositionally biased region" description="Basic and acidic residues" evidence="1">
    <location>
        <begin position="763"/>
        <end position="778"/>
    </location>
</feature>
<name>A0A9P4JD34_9PLEO</name>
<dbReference type="Proteomes" id="UP000799536">
    <property type="component" value="Unassembled WGS sequence"/>
</dbReference>
<dbReference type="InterPro" id="IPR028163">
    <property type="entry name" value="HAUS_6_N"/>
</dbReference>
<evidence type="ECO:0000313" key="4">
    <source>
        <dbReference type="Proteomes" id="UP000799536"/>
    </source>
</evidence>